<evidence type="ECO:0000256" key="7">
    <source>
        <dbReference type="ARBA" id="ARBA00035120"/>
    </source>
</evidence>
<dbReference type="GO" id="GO:0005886">
    <property type="term" value="C:plasma membrane"/>
    <property type="evidence" value="ECO:0007669"/>
    <property type="project" value="UniProtKB-SubCell"/>
</dbReference>
<keyword evidence="5 10" id="KW-0472">Membrane</keyword>
<accession>A0A917LM36</accession>
<dbReference type="PANTHER" id="PTHR28259">
    <property type="entry name" value="FLUORIDE EXPORT PROTEIN 1-RELATED"/>
    <property type="match status" value="1"/>
</dbReference>
<dbReference type="Pfam" id="PF02537">
    <property type="entry name" value="CRCB"/>
    <property type="match status" value="1"/>
</dbReference>
<organism evidence="11 12">
    <name type="scientific">Kocuria dechangensis</name>
    <dbReference type="NCBI Taxonomy" id="1176249"/>
    <lineage>
        <taxon>Bacteria</taxon>
        <taxon>Bacillati</taxon>
        <taxon>Actinomycetota</taxon>
        <taxon>Actinomycetes</taxon>
        <taxon>Micrococcales</taxon>
        <taxon>Micrococcaceae</taxon>
        <taxon>Kocuria</taxon>
    </lineage>
</organism>
<evidence type="ECO:0000256" key="3">
    <source>
        <dbReference type="ARBA" id="ARBA00022692"/>
    </source>
</evidence>
<evidence type="ECO:0000256" key="1">
    <source>
        <dbReference type="ARBA" id="ARBA00004651"/>
    </source>
</evidence>
<evidence type="ECO:0000256" key="10">
    <source>
        <dbReference type="HAMAP-Rule" id="MF_00454"/>
    </source>
</evidence>
<evidence type="ECO:0000256" key="4">
    <source>
        <dbReference type="ARBA" id="ARBA00022989"/>
    </source>
</evidence>
<reference evidence="11" key="1">
    <citation type="journal article" date="2014" name="Int. J. Syst. Evol. Microbiol.">
        <title>Complete genome sequence of Corynebacterium casei LMG S-19264T (=DSM 44701T), isolated from a smear-ripened cheese.</title>
        <authorList>
            <consortium name="US DOE Joint Genome Institute (JGI-PGF)"/>
            <person name="Walter F."/>
            <person name="Albersmeier A."/>
            <person name="Kalinowski J."/>
            <person name="Ruckert C."/>
        </authorList>
    </citation>
    <scope>NUCLEOTIDE SEQUENCE</scope>
    <source>
        <strain evidence="11">CGMCC 1.12187</strain>
    </source>
</reference>
<dbReference type="RefSeq" id="WP_188534014.1">
    <property type="nucleotide sequence ID" value="NZ_BMEQ01000001.1"/>
</dbReference>
<dbReference type="GO" id="GO:0140114">
    <property type="term" value="P:cellular detoxification of fluoride"/>
    <property type="evidence" value="ECO:0007669"/>
    <property type="project" value="UniProtKB-UniRule"/>
</dbReference>
<evidence type="ECO:0000256" key="9">
    <source>
        <dbReference type="ARBA" id="ARBA00049940"/>
    </source>
</evidence>
<comment type="similarity">
    <text evidence="7 10">Belongs to the fluoride channel Fluc/FEX (TC 1.A.43) family.</text>
</comment>
<dbReference type="PANTHER" id="PTHR28259:SF1">
    <property type="entry name" value="FLUORIDE EXPORT PROTEIN 1-RELATED"/>
    <property type="match status" value="1"/>
</dbReference>
<comment type="catalytic activity">
    <reaction evidence="8">
        <text>fluoride(in) = fluoride(out)</text>
        <dbReference type="Rhea" id="RHEA:76159"/>
        <dbReference type="ChEBI" id="CHEBI:17051"/>
    </reaction>
    <physiologicalReaction direction="left-to-right" evidence="8">
        <dbReference type="Rhea" id="RHEA:76160"/>
    </physiologicalReaction>
</comment>
<dbReference type="InterPro" id="IPR003691">
    <property type="entry name" value="FluC"/>
</dbReference>
<dbReference type="GO" id="GO:0062054">
    <property type="term" value="F:fluoride channel activity"/>
    <property type="evidence" value="ECO:0007669"/>
    <property type="project" value="UniProtKB-UniRule"/>
</dbReference>
<keyword evidence="10" id="KW-0406">Ion transport</keyword>
<reference evidence="11" key="2">
    <citation type="submission" date="2020-09" db="EMBL/GenBank/DDBJ databases">
        <authorList>
            <person name="Sun Q."/>
            <person name="Zhou Y."/>
        </authorList>
    </citation>
    <scope>NUCLEOTIDE SEQUENCE</scope>
    <source>
        <strain evidence="11">CGMCC 1.12187</strain>
    </source>
</reference>
<dbReference type="GO" id="GO:0046872">
    <property type="term" value="F:metal ion binding"/>
    <property type="evidence" value="ECO:0007669"/>
    <property type="project" value="UniProtKB-KW"/>
</dbReference>
<name>A0A917LM36_9MICC</name>
<feature type="transmembrane region" description="Helical" evidence="10">
    <location>
        <begin position="97"/>
        <end position="118"/>
    </location>
</feature>
<evidence type="ECO:0000256" key="6">
    <source>
        <dbReference type="ARBA" id="ARBA00023303"/>
    </source>
</evidence>
<evidence type="ECO:0000313" key="12">
    <source>
        <dbReference type="Proteomes" id="UP000638848"/>
    </source>
</evidence>
<sequence>MIIALVAVLGGAGAATRFVVDGLIRSRWSAVFPVATVVVNVTGSLLLGLLVGASAAGVVGEPLLTAAGAGFCGGYTTFSTAMVETVRLVQDGRLRRAALNALGTGVLTVAAVLGGIALGQALL</sequence>
<protein>
    <recommendedName>
        <fullName evidence="10">Fluoride-specific ion channel FluC</fullName>
    </recommendedName>
</protein>
<comment type="caution">
    <text evidence="10">Lacks conserved residue(s) required for the propagation of feature annotation.</text>
</comment>
<evidence type="ECO:0000256" key="5">
    <source>
        <dbReference type="ARBA" id="ARBA00023136"/>
    </source>
</evidence>
<keyword evidence="10" id="KW-0915">Sodium</keyword>
<feature type="binding site" evidence="10">
    <location>
        <position position="76"/>
    </location>
    <ligand>
        <name>Na(+)</name>
        <dbReference type="ChEBI" id="CHEBI:29101"/>
        <note>structural</note>
    </ligand>
</feature>
<evidence type="ECO:0000256" key="2">
    <source>
        <dbReference type="ARBA" id="ARBA00022475"/>
    </source>
</evidence>
<keyword evidence="3 10" id="KW-0812">Transmembrane</keyword>
<dbReference type="AlphaFoldDB" id="A0A917LM36"/>
<keyword evidence="2 10" id="KW-1003">Cell membrane</keyword>
<comment type="function">
    <text evidence="9 10">Fluoride-specific ion channel. Important for reducing fluoride concentration in the cell, thus reducing its toxicity.</text>
</comment>
<comment type="caution">
    <text evidence="11">The sequence shown here is derived from an EMBL/GenBank/DDBJ whole genome shotgun (WGS) entry which is preliminary data.</text>
</comment>
<feature type="transmembrane region" description="Helical" evidence="10">
    <location>
        <begin position="30"/>
        <end position="51"/>
    </location>
</feature>
<keyword evidence="6 10" id="KW-0407">Ion channel</keyword>
<feature type="binding site" evidence="10">
    <location>
        <position position="73"/>
    </location>
    <ligand>
        <name>Na(+)</name>
        <dbReference type="ChEBI" id="CHEBI:29101"/>
        <note>structural</note>
    </ligand>
</feature>
<comment type="subcellular location">
    <subcellularLocation>
        <location evidence="1 10">Cell membrane</location>
        <topology evidence="1 10">Multi-pass membrane protein</topology>
    </subcellularLocation>
</comment>
<evidence type="ECO:0000256" key="8">
    <source>
        <dbReference type="ARBA" id="ARBA00035585"/>
    </source>
</evidence>
<comment type="activity regulation">
    <text evidence="10">Na(+) is not transported, but it plays an essential structural role and its presence is essential for fluoride channel function.</text>
</comment>
<dbReference type="EMBL" id="BMEQ01000001">
    <property type="protein sequence ID" value="GGG43693.1"/>
    <property type="molecule type" value="Genomic_DNA"/>
</dbReference>
<gene>
    <name evidence="10 11" type="primary">crcB</name>
    <name evidence="10" type="synonym">fluC</name>
    <name evidence="11" type="ORF">GCM10011374_02550</name>
</gene>
<dbReference type="HAMAP" id="MF_00454">
    <property type="entry name" value="FluC"/>
    <property type="match status" value="1"/>
</dbReference>
<keyword evidence="4 10" id="KW-1133">Transmembrane helix</keyword>
<keyword evidence="12" id="KW-1185">Reference proteome</keyword>
<dbReference type="Proteomes" id="UP000638848">
    <property type="component" value="Unassembled WGS sequence"/>
</dbReference>
<proteinExistence type="inferred from homology"/>
<evidence type="ECO:0000313" key="11">
    <source>
        <dbReference type="EMBL" id="GGG43693.1"/>
    </source>
</evidence>
<keyword evidence="10" id="KW-0479">Metal-binding</keyword>
<keyword evidence="10" id="KW-0813">Transport</keyword>